<dbReference type="CDD" id="cd08556">
    <property type="entry name" value="GDPD"/>
    <property type="match status" value="1"/>
</dbReference>
<evidence type="ECO:0000313" key="3">
    <source>
        <dbReference type="Proteomes" id="UP000034034"/>
    </source>
</evidence>
<organism evidence="2 3">
    <name type="scientific">Streptomyces xiamenensis</name>
    <dbReference type="NCBI Taxonomy" id="408015"/>
    <lineage>
        <taxon>Bacteria</taxon>
        <taxon>Bacillati</taxon>
        <taxon>Actinomycetota</taxon>
        <taxon>Actinomycetes</taxon>
        <taxon>Kitasatosporales</taxon>
        <taxon>Streptomycetaceae</taxon>
        <taxon>Streptomyces</taxon>
    </lineage>
</organism>
<accession>A0A0F7CQ55</accession>
<dbReference type="PATRIC" id="fig|408015.6.peg.4490"/>
<dbReference type="STRING" id="408015.SXIM_44370"/>
<dbReference type="InterPro" id="IPR017946">
    <property type="entry name" value="PLC-like_Pdiesterase_TIM-brl"/>
</dbReference>
<dbReference type="GO" id="GO:0008081">
    <property type="term" value="F:phosphoric diester hydrolase activity"/>
    <property type="evidence" value="ECO:0007669"/>
    <property type="project" value="InterPro"/>
</dbReference>
<evidence type="ECO:0000313" key="2">
    <source>
        <dbReference type="EMBL" id="AKG45821.1"/>
    </source>
</evidence>
<name>A0A0F7CQ55_9ACTN</name>
<dbReference type="Proteomes" id="UP000034034">
    <property type="component" value="Chromosome"/>
</dbReference>
<sequence>MSTVLAVAHRGDPYRARENTVASFRSAIAAGADMVELDVRLTRDGVPVVLHDATLDRLWGHDRPVAELTAQQVRELTAGGVPTLAEVLAVTAPVHTLIDLPMRDAAPARAAVAAVREAGAGERVSYCGDPAALKAVRATDEAAEIGLTWKRTGPPRPAVLRDLRPAWLTYRFGLLDHALVERAHARELRVMAWTVDSPRAMRRLLAMGVDAITSNRVTELRRVIGPLSRR</sequence>
<dbReference type="HOGENOM" id="CLU_030006_3_6_11"/>
<dbReference type="KEGG" id="sxi:SXIM_44370"/>
<dbReference type="PANTHER" id="PTHR46211:SF1">
    <property type="entry name" value="GLYCEROPHOSPHODIESTER PHOSPHODIESTERASE, CYTOPLASMIC"/>
    <property type="match status" value="1"/>
</dbReference>
<dbReference type="PROSITE" id="PS50007">
    <property type="entry name" value="PIPLC_X_DOMAIN"/>
    <property type="match status" value="1"/>
</dbReference>
<dbReference type="AlphaFoldDB" id="A0A0F7CQ55"/>
<dbReference type="InterPro" id="IPR030395">
    <property type="entry name" value="GP_PDE_dom"/>
</dbReference>
<evidence type="ECO:0000259" key="1">
    <source>
        <dbReference type="PROSITE" id="PS51704"/>
    </source>
</evidence>
<dbReference type="SUPFAM" id="SSF51695">
    <property type="entry name" value="PLC-like phosphodiesterases"/>
    <property type="match status" value="1"/>
</dbReference>
<dbReference type="PROSITE" id="PS51704">
    <property type="entry name" value="GP_PDE"/>
    <property type="match status" value="1"/>
</dbReference>
<feature type="domain" description="GP-PDE" evidence="1">
    <location>
        <begin position="4"/>
        <end position="224"/>
    </location>
</feature>
<dbReference type="Pfam" id="PF03009">
    <property type="entry name" value="GDPD"/>
    <property type="match status" value="1"/>
</dbReference>
<dbReference type="GO" id="GO:0006629">
    <property type="term" value="P:lipid metabolic process"/>
    <property type="evidence" value="ECO:0007669"/>
    <property type="project" value="InterPro"/>
</dbReference>
<gene>
    <name evidence="2" type="ORF">SXIM_44370</name>
</gene>
<protein>
    <submittedName>
        <fullName evidence="2">Glycerophosphoryl diester phosphodiesterase</fullName>
    </submittedName>
</protein>
<keyword evidence="3" id="KW-1185">Reference proteome</keyword>
<dbReference type="PANTHER" id="PTHR46211">
    <property type="entry name" value="GLYCEROPHOSPHORYL DIESTER PHOSPHODIESTERASE"/>
    <property type="match status" value="1"/>
</dbReference>
<reference evidence="2" key="1">
    <citation type="submission" date="2019-08" db="EMBL/GenBank/DDBJ databases">
        <title>Complete genome sequence of a mangrove-derived Streptomyces xiamenensis.</title>
        <authorList>
            <person name="Xu J."/>
        </authorList>
    </citation>
    <scope>NUCLEOTIDE SEQUENCE</scope>
    <source>
        <strain evidence="2">318</strain>
    </source>
</reference>
<dbReference type="RefSeq" id="WP_046725842.1">
    <property type="nucleotide sequence ID" value="NZ_CP009922.3"/>
</dbReference>
<dbReference type="Gene3D" id="3.20.20.190">
    <property type="entry name" value="Phosphatidylinositol (PI) phosphodiesterase"/>
    <property type="match status" value="1"/>
</dbReference>
<proteinExistence type="predicted"/>
<dbReference type="EMBL" id="CP009922">
    <property type="protein sequence ID" value="AKG45821.1"/>
    <property type="molecule type" value="Genomic_DNA"/>
</dbReference>